<comment type="similarity">
    <text evidence="1">Belongs to the pseudomonas-type ThrB family.</text>
</comment>
<sequence>MLPEDEPGDLVFGMGTSPMAESDWPPLTLAEVDGAVEIEWRSPRPLSSTARLRLADGRRVVVKRMALALRDAAALAEEHAFADHLRSRGVPIPAVRSWTRAEFAYEMHDLGVGADRYRGVFSWTPYLSLAHAASAGRMLARLHRAAEGFDAPARPPRPLTAALCTDPIATVATYAAARPAVADFLAERSWRDELAWPPIDLGDLAPLWTHNDWHGTNLLWSGDEITAVFDFGLANRTTAVFDLAVAIERFAVDWLALRDGGPARVHAEQLAAFLRAYLETRPLTPAECRALPRLFPLAHIAYELSEIDYFLAVPPRPNRDNAELAYREYLVGHLHWVRTAAGRDFLQLLGQLTR</sequence>
<gene>
    <name evidence="3" type="ORF">NDR86_26815</name>
</gene>
<dbReference type="RefSeq" id="WP_251915867.1">
    <property type="nucleotide sequence ID" value="NZ_JAMRXG010000013.1"/>
</dbReference>
<evidence type="ECO:0000313" key="3">
    <source>
        <dbReference type="EMBL" id="MCM6777105.1"/>
    </source>
</evidence>
<organism evidence="3 4">
    <name type="scientific">Nocardia pulmonis</name>
    <dbReference type="NCBI Taxonomy" id="2951408"/>
    <lineage>
        <taxon>Bacteria</taxon>
        <taxon>Bacillati</taxon>
        <taxon>Actinomycetota</taxon>
        <taxon>Actinomycetes</taxon>
        <taxon>Mycobacteriales</taxon>
        <taxon>Nocardiaceae</taxon>
        <taxon>Nocardia</taxon>
    </lineage>
</organism>
<dbReference type="Gene3D" id="3.90.1200.10">
    <property type="match status" value="1"/>
</dbReference>
<dbReference type="Pfam" id="PF01636">
    <property type="entry name" value="APH"/>
    <property type="match status" value="1"/>
</dbReference>
<dbReference type="GO" id="GO:0009088">
    <property type="term" value="P:threonine biosynthetic process"/>
    <property type="evidence" value="ECO:0007669"/>
    <property type="project" value="TreeGrafter"/>
</dbReference>
<dbReference type="EMBL" id="JAMRXG010000013">
    <property type="protein sequence ID" value="MCM6777105.1"/>
    <property type="molecule type" value="Genomic_DNA"/>
</dbReference>
<dbReference type="Proteomes" id="UP001139157">
    <property type="component" value="Unassembled WGS sequence"/>
</dbReference>
<dbReference type="PANTHER" id="PTHR21064:SF6">
    <property type="entry name" value="AMINOGLYCOSIDE PHOSPHOTRANSFERASE DOMAIN-CONTAINING PROTEIN"/>
    <property type="match status" value="1"/>
</dbReference>
<reference evidence="3" key="1">
    <citation type="submission" date="2022-06" db="EMBL/GenBank/DDBJ databases">
        <title>Novel species in genus nocardia.</title>
        <authorList>
            <person name="Li F."/>
        </authorList>
    </citation>
    <scope>NUCLEOTIDE SEQUENCE</scope>
    <source>
        <strain evidence="3">CDC141</strain>
    </source>
</reference>
<dbReference type="AlphaFoldDB" id="A0A9X2ECZ4"/>
<dbReference type="PANTHER" id="PTHR21064">
    <property type="entry name" value="AMINOGLYCOSIDE PHOSPHOTRANSFERASE DOMAIN-CONTAINING PROTEIN-RELATED"/>
    <property type="match status" value="1"/>
</dbReference>
<proteinExistence type="inferred from homology"/>
<name>A0A9X2ECZ4_9NOCA</name>
<evidence type="ECO:0000313" key="4">
    <source>
        <dbReference type="Proteomes" id="UP001139157"/>
    </source>
</evidence>
<protein>
    <submittedName>
        <fullName evidence="3">Phosphotransferase</fullName>
    </submittedName>
</protein>
<evidence type="ECO:0000259" key="2">
    <source>
        <dbReference type="Pfam" id="PF01636"/>
    </source>
</evidence>
<dbReference type="InterPro" id="IPR011009">
    <property type="entry name" value="Kinase-like_dom_sf"/>
</dbReference>
<dbReference type="SUPFAM" id="SSF56112">
    <property type="entry name" value="Protein kinase-like (PK-like)"/>
    <property type="match status" value="1"/>
</dbReference>
<feature type="domain" description="Aminoglycoside phosphotransferase" evidence="2">
    <location>
        <begin position="51"/>
        <end position="283"/>
    </location>
</feature>
<evidence type="ECO:0000256" key="1">
    <source>
        <dbReference type="ARBA" id="ARBA00038240"/>
    </source>
</evidence>
<accession>A0A9X2ECZ4</accession>
<dbReference type="InterPro" id="IPR050249">
    <property type="entry name" value="Pseudomonas-type_ThrB"/>
</dbReference>
<dbReference type="InterPro" id="IPR002575">
    <property type="entry name" value="Aminoglycoside_PTrfase"/>
</dbReference>
<comment type="caution">
    <text evidence="3">The sequence shown here is derived from an EMBL/GenBank/DDBJ whole genome shotgun (WGS) entry which is preliminary data.</text>
</comment>
<dbReference type="GO" id="GO:0004413">
    <property type="term" value="F:homoserine kinase activity"/>
    <property type="evidence" value="ECO:0007669"/>
    <property type="project" value="TreeGrafter"/>
</dbReference>
<keyword evidence="4" id="KW-1185">Reference proteome</keyword>